<feature type="compositionally biased region" description="Basic and acidic residues" evidence="1">
    <location>
        <begin position="40"/>
        <end position="52"/>
    </location>
</feature>
<dbReference type="Proteomes" id="UP001501588">
    <property type="component" value="Unassembled WGS sequence"/>
</dbReference>
<comment type="caution">
    <text evidence="2">The sequence shown here is derived from an EMBL/GenBank/DDBJ whole genome shotgun (WGS) entry which is preliminary data.</text>
</comment>
<gene>
    <name evidence="2" type="ORF">GCM10009416_08610</name>
</gene>
<dbReference type="EMBL" id="BAAAFZ010000008">
    <property type="protein sequence ID" value="GAA0572255.1"/>
    <property type="molecule type" value="Genomic_DNA"/>
</dbReference>
<evidence type="ECO:0000313" key="2">
    <source>
        <dbReference type="EMBL" id="GAA0572255.1"/>
    </source>
</evidence>
<feature type="region of interest" description="Disordered" evidence="1">
    <location>
        <begin position="73"/>
        <end position="107"/>
    </location>
</feature>
<feature type="region of interest" description="Disordered" evidence="1">
    <location>
        <begin position="1"/>
        <end position="52"/>
    </location>
</feature>
<name>A0ABN1ERR2_9PROT</name>
<sequence>MACTAPARGFAGTTRLPEFRGGSAPTPPLGGGSPGIRGTETPERDARDGEPAVDRRLIARRQRAILSAHVAVLGDDRAAPELRASARSPSSETAQRAHHRTADPGDG</sequence>
<proteinExistence type="predicted"/>
<evidence type="ECO:0000256" key="1">
    <source>
        <dbReference type="SAM" id="MobiDB-lite"/>
    </source>
</evidence>
<protein>
    <submittedName>
        <fullName evidence="2">Uncharacterized protein</fullName>
    </submittedName>
</protein>
<reference evidence="2 3" key="1">
    <citation type="journal article" date="2019" name="Int. J. Syst. Evol. Microbiol.">
        <title>The Global Catalogue of Microorganisms (GCM) 10K type strain sequencing project: providing services to taxonomists for standard genome sequencing and annotation.</title>
        <authorList>
            <consortium name="The Broad Institute Genomics Platform"/>
            <consortium name="The Broad Institute Genome Sequencing Center for Infectious Disease"/>
            <person name="Wu L."/>
            <person name="Ma J."/>
        </authorList>
    </citation>
    <scope>NUCLEOTIDE SEQUENCE [LARGE SCALE GENOMIC DNA]</scope>
    <source>
        <strain evidence="2 3">JCM 9933</strain>
    </source>
</reference>
<evidence type="ECO:0000313" key="3">
    <source>
        <dbReference type="Proteomes" id="UP001501588"/>
    </source>
</evidence>
<organism evidence="2 3">
    <name type="scientific">Craurococcus roseus</name>
    <dbReference type="NCBI Taxonomy" id="77585"/>
    <lineage>
        <taxon>Bacteria</taxon>
        <taxon>Pseudomonadati</taxon>
        <taxon>Pseudomonadota</taxon>
        <taxon>Alphaproteobacteria</taxon>
        <taxon>Acetobacterales</taxon>
        <taxon>Acetobacteraceae</taxon>
        <taxon>Craurococcus</taxon>
    </lineage>
</organism>
<keyword evidence="3" id="KW-1185">Reference proteome</keyword>
<accession>A0ABN1ERR2</accession>